<dbReference type="CDD" id="cd01700">
    <property type="entry name" value="PolY_Pol_V_umuC"/>
    <property type="match status" value="1"/>
</dbReference>
<evidence type="ECO:0000256" key="9">
    <source>
        <dbReference type="ARBA" id="ARBA00022842"/>
    </source>
</evidence>
<evidence type="ECO:0000313" key="16">
    <source>
        <dbReference type="Proteomes" id="UP000633619"/>
    </source>
</evidence>
<dbReference type="InterPro" id="IPR043128">
    <property type="entry name" value="Rev_trsase/Diguanyl_cyclase"/>
</dbReference>
<dbReference type="InterPro" id="IPR036775">
    <property type="entry name" value="DNA_pol_Y-fam_lit_finger_sf"/>
</dbReference>
<evidence type="ECO:0000256" key="7">
    <source>
        <dbReference type="ARBA" id="ARBA00022723"/>
    </source>
</evidence>
<keyword evidence="6 13" id="KW-0235">DNA replication</keyword>
<evidence type="ECO:0000256" key="10">
    <source>
        <dbReference type="ARBA" id="ARBA00023125"/>
    </source>
</evidence>
<dbReference type="EMBL" id="JAECVW010000001">
    <property type="protein sequence ID" value="MBH8593742.1"/>
    <property type="molecule type" value="Genomic_DNA"/>
</dbReference>
<evidence type="ECO:0000256" key="6">
    <source>
        <dbReference type="ARBA" id="ARBA00022705"/>
    </source>
</evidence>
<dbReference type="InterPro" id="IPR043502">
    <property type="entry name" value="DNA/RNA_pol_sf"/>
</dbReference>
<reference evidence="15 16" key="1">
    <citation type="submission" date="2020-12" db="EMBL/GenBank/DDBJ databases">
        <title>WGS of Thermoactinomyces spp.</title>
        <authorList>
            <person name="Cheng K."/>
        </authorList>
    </citation>
    <scope>NUCLEOTIDE SEQUENCE [LARGE SCALE GENOMIC DNA]</scope>
    <source>
        <strain evidence="16">CICC 10671\DSM 43846</strain>
    </source>
</reference>
<dbReference type="SUPFAM" id="SSF56672">
    <property type="entry name" value="DNA/RNA polymerases"/>
    <property type="match status" value="1"/>
</dbReference>
<keyword evidence="4 13" id="KW-0808">Transferase</keyword>
<keyword evidence="11 13" id="KW-0234">DNA repair</keyword>
<dbReference type="Pfam" id="PF11799">
    <property type="entry name" value="IMS_C"/>
    <property type="match status" value="1"/>
</dbReference>
<keyword evidence="5 13" id="KW-0548">Nucleotidyltransferase</keyword>
<comment type="cofactor">
    <cofactor evidence="13">
        <name>Mg(2+)</name>
        <dbReference type="ChEBI" id="CHEBI:18420"/>
    </cofactor>
    <text evidence="13">Binds 2 magnesium ions per subunit.</text>
</comment>
<protein>
    <recommendedName>
        <fullName evidence="13">DNA polymerase IV</fullName>
        <shortName evidence="13">Pol IV</shortName>
        <ecNumber evidence="13">2.7.7.7</ecNumber>
    </recommendedName>
</protein>
<dbReference type="Gene3D" id="1.10.150.20">
    <property type="entry name" value="5' to 3' exonuclease, C-terminal subdomain"/>
    <property type="match status" value="1"/>
</dbReference>
<evidence type="ECO:0000256" key="11">
    <source>
        <dbReference type="ARBA" id="ARBA00023204"/>
    </source>
</evidence>
<keyword evidence="16" id="KW-1185">Reference proteome</keyword>
<dbReference type="GO" id="GO:0005829">
    <property type="term" value="C:cytosol"/>
    <property type="evidence" value="ECO:0007669"/>
    <property type="project" value="TreeGrafter"/>
</dbReference>
<comment type="caution">
    <text evidence="15">The sequence shown here is derived from an EMBL/GenBank/DDBJ whole genome shotgun (WGS) entry which is preliminary data.</text>
</comment>
<comment type="similarity">
    <text evidence="2 13">Belongs to the DNA polymerase type-Y family.</text>
</comment>
<keyword evidence="8 13" id="KW-0227">DNA damage</keyword>
<organism evidence="15 16">
    <name type="scientific">Thermoactinomyces intermedius</name>
    <dbReference type="NCBI Taxonomy" id="2024"/>
    <lineage>
        <taxon>Bacteria</taxon>
        <taxon>Bacillati</taxon>
        <taxon>Bacillota</taxon>
        <taxon>Bacilli</taxon>
        <taxon>Bacillales</taxon>
        <taxon>Thermoactinomycetaceae</taxon>
        <taxon>Thermoactinomyces</taxon>
    </lineage>
</organism>
<name>A0A8I1DDC2_THEIN</name>
<dbReference type="Pfam" id="PF00817">
    <property type="entry name" value="IMS"/>
    <property type="match status" value="1"/>
</dbReference>
<keyword evidence="10 13" id="KW-0238">DNA-binding</keyword>
<evidence type="ECO:0000256" key="1">
    <source>
        <dbReference type="ARBA" id="ARBA00004496"/>
    </source>
</evidence>
<dbReference type="SUPFAM" id="SSF100879">
    <property type="entry name" value="Lesion bypass DNA polymerase (Y-family), little finger domain"/>
    <property type="match status" value="1"/>
</dbReference>
<dbReference type="NCBIfam" id="NF002848">
    <property type="entry name" value="PRK03103.1"/>
    <property type="match status" value="1"/>
</dbReference>
<keyword evidence="9 13" id="KW-0460">Magnesium</keyword>
<evidence type="ECO:0000256" key="3">
    <source>
        <dbReference type="ARBA" id="ARBA00022490"/>
    </source>
</evidence>
<dbReference type="Pfam" id="PF21999">
    <property type="entry name" value="IMS_HHH_1"/>
    <property type="match status" value="1"/>
</dbReference>
<accession>A0A8I1DDC2</accession>
<dbReference type="HAMAP" id="MF_01113">
    <property type="entry name" value="DNApol_IV"/>
    <property type="match status" value="1"/>
</dbReference>
<dbReference type="Gene3D" id="3.30.1490.100">
    <property type="entry name" value="DNA polymerase, Y-family, little finger domain"/>
    <property type="match status" value="1"/>
</dbReference>
<proteinExistence type="inferred from homology"/>
<evidence type="ECO:0000256" key="2">
    <source>
        <dbReference type="ARBA" id="ARBA00010945"/>
    </source>
</evidence>
<dbReference type="PROSITE" id="PS50173">
    <property type="entry name" value="UMUC"/>
    <property type="match status" value="1"/>
</dbReference>
<dbReference type="GO" id="GO:0003887">
    <property type="term" value="F:DNA-directed DNA polymerase activity"/>
    <property type="evidence" value="ECO:0007669"/>
    <property type="project" value="UniProtKB-UniRule"/>
</dbReference>
<feature type="binding site" evidence="13">
    <location>
        <position position="9"/>
    </location>
    <ligand>
        <name>Mg(2+)</name>
        <dbReference type="ChEBI" id="CHEBI:18420"/>
    </ligand>
</feature>
<dbReference type="GO" id="GO:0000287">
    <property type="term" value="F:magnesium ion binding"/>
    <property type="evidence" value="ECO:0007669"/>
    <property type="project" value="UniProtKB-UniRule"/>
</dbReference>
<comment type="subunit">
    <text evidence="13">Monomer.</text>
</comment>
<dbReference type="GO" id="GO:0009432">
    <property type="term" value="P:SOS response"/>
    <property type="evidence" value="ECO:0007669"/>
    <property type="project" value="TreeGrafter"/>
</dbReference>
<dbReference type="PANTHER" id="PTHR11076:SF35">
    <property type="entry name" value="DNA REPAIR PROTEIN HOMOLOG YOBH"/>
    <property type="match status" value="1"/>
</dbReference>
<dbReference type="GO" id="GO:0003684">
    <property type="term" value="F:damaged DNA binding"/>
    <property type="evidence" value="ECO:0007669"/>
    <property type="project" value="InterPro"/>
</dbReference>
<dbReference type="GO" id="GO:0006281">
    <property type="term" value="P:DNA repair"/>
    <property type="evidence" value="ECO:0007669"/>
    <property type="project" value="UniProtKB-UniRule"/>
</dbReference>
<evidence type="ECO:0000256" key="8">
    <source>
        <dbReference type="ARBA" id="ARBA00022763"/>
    </source>
</evidence>
<keyword evidence="3 13" id="KW-0963">Cytoplasm</keyword>
<evidence type="ECO:0000256" key="5">
    <source>
        <dbReference type="ARBA" id="ARBA00022695"/>
    </source>
</evidence>
<feature type="active site" evidence="13">
    <location>
        <position position="106"/>
    </location>
</feature>
<evidence type="ECO:0000259" key="14">
    <source>
        <dbReference type="PROSITE" id="PS50173"/>
    </source>
</evidence>
<evidence type="ECO:0000313" key="15">
    <source>
        <dbReference type="EMBL" id="MBH8593742.1"/>
    </source>
</evidence>
<keyword evidence="13" id="KW-0515">Mutator protein</keyword>
<comment type="function">
    <text evidence="13">Poorly processive, error-prone DNA polymerase involved in untargeted mutagenesis. Copies undamaged DNA at stalled replication forks, which arise in vivo from mismatched or misaligned primer ends. These misaligned primers can be extended by PolIV. Exhibits no 3'-5' exonuclease (proofreading) activity. May be involved in translesional synthesis, in conjunction with the beta clamp from PolIII.</text>
</comment>
<evidence type="ECO:0000256" key="13">
    <source>
        <dbReference type="HAMAP-Rule" id="MF_01113"/>
    </source>
</evidence>
<dbReference type="AlphaFoldDB" id="A0A8I1DDC2"/>
<feature type="binding site" evidence="13">
    <location>
        <position position="105"/>
    </location>
    <ligand>
        <name>Mg(2+)</name>
        <dbReference type="ChEBI" id="CHEBI:18420"/>
    </ligand>
</feature>
<evidence type="ECO:0000256" key="4">
    <source>
        <dbReference type="ARBA" id="ARBA00022679"/>
    </source>
</evidence>
<feature type="site" description="Substrate discrimination" evidence="13">
    <location>
        <position position="14"/>
    </location>
</feature>
<sequence length="409" mass="46988">MEKVIFLVDMQSFYANIEKSLHPEWRDRPVVVSGDPKRRHGVILAACPLAKKYGIQNADTLQEAQKRCPDLVVARPRMSLYLEFSLRITEILERFSDLVEPYSVDEQFISIHGSEKLFGPPETIARKIQKTIRDELHLYARIGIGPNKVLSKMACDNFAKKNKEGIYWLDRKKLKTDLWPLPVQNMFGVGKRMGHHLNKMGIRTIGDLARFPLKRLQKRWGIPGQVLWMTANGHDLSPVSPDTFEHQKAIGHQMTLPRDYRTAEEIRVVLLELCEEVCRRTRRHHLLGQTVSVGCRGGDFQNPSGFHRQCKLPEATNQTMEVFQSAWQLFLRFWEGQPIRSLGVSLSRFQTDQALQLSLFEDRNKKTELGYVMDEIKERFGPTAILRAISLTHAGQALSRAQKIGGHDR</sequence>
<comment type="subcellular location">
    <subcellularLocation>
        <location evidence="1 13">Cytoplasm</location>
    </subcellularLocation>
</comment>
<dbReference type="InterPro" id="IPR050116">
    <property type="entry name" value="DNA_polymerase-Y"/>
</dbReference>
<evidence type="ECO:0000256" key="12">
    <source>
        <dbReference type="ARBA" id="ARBA00049244"/>
    </source>
</evidence>
<gene>
    <name evidence="13" type="primary">dinB</name>
    <name evidence="15" type="ORF">I8U20_00175</name>
</gene>
<dbReference type="InterPro" id="IPR001126">
    <property type="entry name" value="UmuC"/>
</dbReference>
<dbReference type="InterPro" id="IPR053848">
    <property type="entry name" value="IMS_HHH_1"/>
</dbReference>
<dbReference type="EC" id="2.7.7.7" evidence="13"/>
<dbReference type="Gene3D" id="3.30.70.270">
    <property type="match status" value="1"/>
</dbReference>
<dbReference type="InterPro" id="IPR017961">
    <property type="entry name" value="DNA_pol_Y-fam_little_finger"/>
</dbReference>
<comment type="catalytic activity">
    <reaction evidence="12 13">
        <text>DNA(n) + a 2'-deoxyribonucleoside 5'-triphosphate = DNA(n+1) + diphosphate</text>
        <dbReference type="Rhea" id="RHEA:22508"/>
        <dbReference type="Rhea" id="RHEA-COMP:17339"/>
        <dbReference type="Rhea" id="RHEA-COMP:17340"/>
        <dbReference type="ChEBI" id="CHEBI:33019"/>
        <dbReference type="ChEBI" id="CHEBI:61560"/>
        <dbReference type="ChEBI" id="CHEBI:173112"/>
        <dbReference type="EC" id="2.7.7.7"/>
    </reaction>
</comment>
<feature type="domain" description="UmuC" evidence="14">
    <location>
        <begin position="5"/>
        <end position="190"/>
    </location>
</feature>
<dbReference type="Proteomes" id="UP000633619">
    <property type="component" value="Unassembled WGS sequence"/>
</dbReference>
<keyword evidence="7 13" id="KW-0479">Metal-binding</keyword>
<dbReference type="PANTHER" id="PTHR11076">
    <property type="entry name" value="DNA REPAIR POLYMERASE UMUC / TRANSFERASE FAMILY MEMBER"/>
    <property type="match status" value="1"/>
</dbReference>
<dbReference type="RefSeq" id="WP_181731171.1">
    <property type="nucleotide sequence ID" value="NZ_JACEIR010000001.1"/>
</dbReference>
<dbReference type="GO" id="GO:0042276">
    <property type="term" value="P:error-prone translesion synthesis"/>
    <property type="evidence" value="ECO:0007669"/>
    <property type="project" value="TreeGrafter"/>
</dbReference>
<dbReference type="InterPro" id="IPR022880">
    <property type="entry name" value="DNApol_IV"/>
</dbReference>
<keyword evidence="13" id="KW-0239">DNA-directed DNA polymerase</keyword>
<dbReference type="GO" id="GO:0006261">
    <property type="term" value="P:DNA-templated DNA replication"/>
    <property type="evidence" value="ECO:0007669"/>
    <property type="project" value="UniProtKB-UniRule"/>
</dbReference>
<dbReference type="Gene3D" id="3.40.1170.60">
    <property type="match status" value="1"/>
</dbReference>